<feature type="compositionally biased region" description="Low complexity" evidence="1">
    <location>
        <begin position="880"/>
        <end position="897"/>
    </location>
</feature>
<keyword evidence="3" id="KW-1185">Reference proteome</keyword>
<evidence type="ECO:0000313" key="2">
    <source>
        <dbReference type="EMBL" id="KAK6956385.1"/>
    </source>
</evidence>
<feature type="compositionally biased region" description="Low complexity" evidence="1">
    <location>
        <begin position="234"/>
        <end position="243"/>
    </location>
</feature>
<feature type="compositionally biased region" description="Polar residues" evidence="1">
    <location>
        <begin position="1072"/>
        <end position="1084"/>
    </location>
</feature>
<feature type="compositionally biased region" description="Polar residues" evidence="1">
    <location>
        <begin position="538"/>
        <end position="547"/>
    </location>
</feature>
<feature type="compositionally biased region" description="Basic and acidic residues" evidence="1">
    <location>
        <begin position="1438"/>
        <end position="1457"/>
    </location>
</feature>
<feature type="compositionally biased region" description="Polar residues" evidence="1">
    <location>
        <begin position="181"/>
        <end position="201"/>
    </location>
</feature>
<feature type="compositionally biased region" description="Basic and acidic residues" evidence="1">
    <location>
        <begin position="976"/>
        <end position="986"/>
    </location>
</feature>
<gene>
    <name evidence="2" type="ORF">Daesc_001662</name>
</gene>
<feature type="compositionally biased region" description="Polar residues" evidence="1">
    <location>
        <begin position="841"/>
        <end position="850"/>
    </location>
</feature>
<dbReference type="EMBL" id="JBANMG010000002">
    <property type="protein sequence ID" value="KAK6956385.1"/>
    <property type="molecule type" value="Genomic_DNA"/>
</dbReference>
<protein>
    <submittedName>
        <fullName evidence="2">Uncharacterized protein</fullName>
    </submittedName>
</protein>
<name>A0AAX6MUU2_9PEZI</name>
<organism evidence="2 3">
    <name type="scientific">Daldinia eschscholtzii</name>
    <dbReference type="NCBI Taxonomy" id="292717"/>
    <lineage>
        <taxon>Eukaryota</taxon>
        <taxon>Fungi</taxon>
        <taxon>Dikarya</taxon>
        <taxon>Ascomycota</taxon>
        <taxon>Pezizomycotina</taxon>
        <taxon>Sordariomycetes</taxon>
        <taxon>Xylariomycetidae</taxon>
        <taxon>Xylariales</taxon>
        <taxon>Hypoxylaceae</taxon>
        <taxon>Daldinia</taxon>
    </lineage>
</organism>
<feature type="compositionally biased region" description="Polar residues" evidence="1">
    <location>
        <begin position="1113"/>
        <end position="1128"/>
    </location>
</feature>
<feature type="compositionally biased region" description="Basic and acidic residues" evidence="1">
    <location>
        <begin position="355"/>
        <end position="365"/>
    </location>
</feature>
<feature type="compositionally biased region" description="Basic and acidic residues" evidence="1">
    <location>
        <begin position="318"/>
        <end position="335"/>
    </location>
</feature>
<feature type="region of interest" description="Disordered" evidence="1">
    <location>
        <begin position="1007"/>
        <end position="1527"/>
    </location>
</feature>
<feature type="compositionally biased region" description="Low complexity" evidence="1">
    <location>
        <begin position="1490"/>
        <end position="1500"/>
    </location>
</feature>
<comment type="caution">
    <text evidence="2">The sequence shown here is derived from an EMBL/GenBank/DDBJ whole genome shotgun (WGS) entry which is preliminary data.</text>
</comment>
<feature type="compositionally biased region" description="Low complexity" evidence="1">
    <location>
        <begin position="376"/>
        <end position="387"/>
    </location>
</feature>
<feature type="compositionally biased region" description="Polar residues" evidence="1">
    <location>
        <begin position="340"/>
        <end position="353"/>
    </location>
</feature>
<feature type="compositionally biased region" description="Polar residues" evidence="1">
    <location>
        <begin position="858"/>
        <end position="867"/>
    </location>
</feature>
<feature type="compositionally biased region" description="Basic and acidic residues" evidence="1">
    <location>
        <begin position="272"/>
        <end position="281"/>
    </location>
</feature>
<feature type="compositionally biased region" description="Polar residues" evidence="1">
    <location>
        <begin position="1372"/>
        <end position="1388"/>
    </location>
</feature>
<evidence type="ECO:0000256" key="1">
    <source>
        <dbReference type="SAM" id="MobiDB-lite"/>
    </source>
</evidence>
<feature type="compositionally biased region" description="Basic and acidic residues" evidence="1">
    <location>
        <begin position="462"/>
        <end position="478"/>
    </location>
</feature>
<feature type="compositionally biased region" description="Basic and acidic residues" evidence="1">
    <location>
        <begin position="398"/>
        <end position="416"/>
    </location>
</feature>
<accession>A0AAX6MUU2</accession>
<feature type="compositionally biased region" description="Polar residues" evidence="1">
    <location>
        <begin position="126"/>
        <end position="165"/>
    </location>
</feature>
<feature type="region of interest" description="Disordered" evidence="1">
    <location>
        <begin position="941"/>
        <end position="987"/>
    </location>
</feature>
<feature type="region of interest" description="Disordered" evidence="1">
    <location>
        <begin position="1"/>
        <end position="917"/>
    </location>
</feature>
<proteinExistence type="predicted"/>
<feature type="compositionally biased region" description="Acidic residues" evidence="1">
    <location>
        <begin position="1339"/>
        <end position="1354"/>
    </location>
</feature>
<feature type="compositionally biased region" description="Polar residues" evidence="1">
    <location>
        <begin position="1181"/>
        <end position="1198"/>
    </location>
</feature>
<feature type="compositionally biased region" description="Polar residues" evidence="1">
    <location>
        <begin position="672"/>
        <end position="698"/>
    </location>
</feature>
<feature type="compositionally biased region" description="Basic and acidic residues" evidence="1">
    <location>
        <begin position="548"/>
        <end position="558"/>
    </location>
</feature>
<feature type="compositionally biased region" description="Polar residues" evidence="1">
    <location>
        <begin position="1210"/>
        <end position="1230"/>
    </location>
</feature>
<feature type="compositionally biased region" description="Polar residues" evidence="1">
    <location>
        <begin position="758"/>
        <end position="778"/>
    </location>
</feature>
<feature type="compositionally biased region" description="Basic and acidic residues" evidence="1">
    <location>
        <begin position="644"/>
        <end position="662"/>
    </location>
</feature>
<dbReference type="Proteomes" id="UP001369815">
    <property type="component" value="Unassembled WGS sequence"/>
</dbReference>
<evidence type="ECO:0000313" key="3">
    <source>
        <dbReference type="Proteomes" id="UP001369815"/>
    </source>
</evidence>
<reference evidence="2 3" key="1">
    <citation type="journal article" date="2024" name="Front Chem Biol">
        <title>Unveiling the potential of Daldinia eschscholtzii MFLUCC 19-0629 through bioactivity and bioinformatics studies for enhanced sustainable agriculture production.</title>
        <authorList>
            <person name="Brooks S."/>
            <person name="Weaver J.A."/>
            <person name="Klomchit A."/>
            <person name="Alharthi S.A."/>
            <person name="Onlamun T."/>
            <person name="Nurani R."/>
            <person name="Vong T.K."/>
            <person name="Alberti F."/>
            <person name="Greco C."/>
        </authorList>
    </citation>
    <scope>NUCLEOTIDE SEQUENCE [LARGE SCALE GENOMIC DNA]</scope>
    <source>
        <strain evidence="2">MFLUCC 19-0629</strain>
    </source>
</reference>
<feature type="compositionally biased region" description="Acidic residues" evidence="1">
    <location>
        <begin position="901"/>
        <end position="917"/>
    </location>
</feature>
<feature type="compositionally biased region" description="Polar residues" evidence="1">
    <location>
        <begin position="1143"/>
        <end position="1154"/>
    </location>
</feature>
<feature type="compositionally biased region" description="Low complexity" evidence="1">
    <location>
        <begin position="59"/>
        <end position="92"/>
    </location>
</feature>
<feature type="compositionally biased region" description="Basic and acidic residues" evidence="1">
    <location>
        <begin position="1087"/>
        <end position="1101"/>
    </location>
</feature>
<feature type="compositionally biased region" description="Acidic residues" evidence="1">
    <location>
        <begin position="1008"/>
        <end position="1019"/>
    </location>
</feature>
<feature type="compositionally biased region" description="Low complexity" evidence="1">
    <location>
        <begin position="1"/>
        <end position="39"/>
    </location>
</feature>
<sequence length="1556" mass="168171">MTTTADPNATSAAASAFMSASNHKPSRSLSSAAAAAALRARPHTPTNVGEVQTKRTIRRSTSISSAGSAAVAATSSRPAQLKRSSSSSSMAERTFRSPSPHRAGSIQATDDRPPVPQIPADHTKSTRQASTGVGMQNFRTASQKIKSGQSSWHTAPSGDPSNVRTSDLPMRTPKPQPIKPQDTTTTSQRPDSRSSSVNFSYPTVFRAQSPPASPTYTQTPQFASPAPRRPASPPRSNRASISSITSGKSDLPMVYDPNSRRMVPRPTVDNDYYARETAEKQSRKKRYGGAQREGNYAEKATSSRVGGPIIDADASEPDPPKEEVQVIETPLRREQLQPLDDSTTNTIATTSAQPVEDREGLDDNHQSSPLQDARVSSTQSPSLQSISDVGRNSPNFETKPDIVADEPKDVFDREDAMTQPSRKVLEALDAVPTRQSVFEQPRDLPPSGKSARVPVQQNQIDRSLERADSPVEQVHENKSLSARNKPVTELSSKESYVRRSNSNSPARQARFSAAPSDNLAVRHTPLPRSASPIKSALKRTSSTSREVSPSEKDSDVSRSRGVSPPQEETTTPRKKSVRVSFDDRTMATVVGEAAGDIDESGSANSVQTKRPWYSNIGRSKRREFTLEDDEIMKPRPALPSFGSVREKKPREPEERPLVRPHELAQPPELRPSVQNVLGSSGTPGELSSGQSSGQTISPSFAGERTSRNAPNISRFREPLPPVVTSVEGSGYVSDSIKSSDSDDDLLNSIGGASDTEDFPNTQLTQPDTPDNSQNNSTILEKRPVNSESNVPSSIHVPPHDIPEIAIIQPSPRVPEQTTPAASAPEEPFFDVPGGFPDDVSGSLSDIQPTSENDDSKANGDTSPSSSPVFEPKATVHPVQPKTLPQTTLTTTAPLDAAGNESTDDSDESIYSDAYEDPLEAEGDGFLSLNAVVEKPIERIAPPQLPAELPGDASQQPHGNYRPQTGKRIGAKANTSEPERPQDDWEQAKAFWRSLTAEKRLQLEREALEEAGVEGDEDEVERPVRKNSVKKAASQQRMAVEARPRSSTQPPEHVLPANAAKVSTEKPRPKATQELSHQPASSSRMRMSLREGKPGRGSDGMRKTMRSNVGGGATQSSRRAIPNEKSTPAPSKPMQQQVQQVTQESPTKRASSSFPSDELPLQRRGSDASESSFKRNRAVRNSGFSLRTSMRPSSANPGQDVTKGSGRFSLRSLSPAGSSFRQNLSTTTTGGVQAPTMRRTLRSSSVSSQDKILPSIHFPSFGRPNRNSLTKPSKRSSRFGDSSDEDEGGIAGFRSRFDDSSDEESIRPTSSAQAGPLSRGTLRGSATGAAGFRKSTPVPEVDEDSPALHDSDDDMPSPMRSPRSKASVGNMGLTRSNSEALGTATLTRSRSGRGGFDTSISTPTTPNRERRSSLMGILRRNKRADPAGKIQRSGLVESAARRDTRLERSSEQLRDLRSDNSSLRLQKRSSVRRNDSWPLGEPSENEGVKRSSSAGNLLSGSGTDGPAQRPELNGRRTTSLGLPTAYENERDDVIVDGVGHKKKKKFGTLRRMFGLDD</sequence>